<accession>A0AA35YRF5</accession>
<evidence type="ECO:0000313" key="1">
    <source>
        <dbReference type="EMBL" id="CAI9278855.1"/>
    </source>
</evidence>
<dbReference type="EMBL" id="OX465080">
    <property type="protein sequence ID" value="CAI9278855.1"/>
    <property type="molecule type" value="Genomic_DNA"/>
</dbReference>
<reference evidence="1" key="1">
    <citation type="submission" date="2023-04" db="EMBL/GenBank/DDBJ databases">
        <authorList>
            <person name="Vijverberg K."/>
            <person name="Xiong W."/>
            <person name="Schranz E."/>
        </authorList>
    </citation>
    <scope>NUCLEOTIDE SEQUENCE</scope>
</reference>
<gene>
    <name evidence="1" type="ORF">LSALG_LOCUS18686</name>
</gene>
<proteinExistence type="predicted"/>
<sequence length="103" mass="11249">MQEISSPLPESTPMDQDFESAIVEQELLPSEGAQAYGISFKAPDSGIANPISQSISERVVRPASNANLDTFLSSSPASAQERRKKQIMIEKLKGKMLVMKHSD</sequence>
<keyword evidence="2" id="KW-1185">Reference proteome</keyword>
<evidence type="ECO:0000313" key="2">
    <source>
        <dbReference type="Proteomes" id="UP001177003"/>
    </source>
</evidence>
<name>A0AA35YRF5_LACSI</name>
<dbReference type="Proteomes" id="UP001177003">
    <property type="component" value="Chromosome 4"/>
</dbReference>
<protein>
    <submittedName>
        <fullName evidence="1">Uncharacterized protein</fullName>
    </submittedName>
</protein>
<dbReference type="AlphaFoldDB" id="A0AA35YRF5"/>
<organism evidence="1 2">
    <name type="scientific">Lactuca saligna</name>
    <name type="common">Willowleaf lettuce</name>
    <dbReference type="NCBI Taxonomy" id="75948"/>
    <lineage>
        <taxon>Eukaryota</taxon>
        <taxon>Viridiplantae</taxon>
        <taxon>Streptophyta</taxon>
        <taxon>Embryophyta</taxon>
        <taxon>Tracheophyta</taxon>
        <taxon>Spermatophyta</taxon>
        <taxon>Magnoliopsida</taxon>
        <taxon>eudicotyledons</taxon>
        <taxon>Gunneridae</taxon>
        <taxon>Pentapetalae</taxon>
        <taxon>asterids</taxon>
        <taxon>campanulids</taxon>
        <taxon>Asterales</taxon>
        <taxon>Asteraceae</taxon>
        <taxon>Cichorioideae</taxon>
        <taxon>Cichorieae</taxon>
        <taxon>Lactucinae</taxon>
        <taxon>Lactuca</taxon>
    </lineage>
</organism>